<dbReference type="SUPFAM" id="SSF50249">
    <property type="entry name" value="Nucleic acid-binding proteins"/>
    <property type="match status" value="1"/>
</dbReference>
<dbReference type="PANTHER" id="PTHR10302:SF0">
    <property type="entry name" value="SINGLE-STRANDED DNA-BINDING PROTEIN, MITOCHONDRIAL"/>
    <property type="match status" value="1"/>
</dbReference>
<dbReference type="InterPro" id="IPR012340">
    <property type="entry name" value="NA-bd_OB-fold"/>
</dbReference>
<dbReference type="GO" id="GO:0006264">
    <property type="term" value="P:mitochondrial DNA replication"/>
    <property type="evidence" value="ECO:0007669"/>
    <property type="project" value="TreeGrafter"/>
</dbReference>
<evidence type="ECO:0000256" key="2">
    <source>
        <dbReference type="PROSITE-ProRule" id="PRU00252"/>
    </source>
</evidence>
<proteinExistence type="predicted"/>
<dbReference type="AlphaFoldDB" id="A0AAD4NK16"/>
<dbReference type="EMBL" id="JAKKPZ010000001">
    <property type="protein sequence ID" value="KAI1728939.1"/>
    <property type="molecule type" value="Genomic_DNA"/>
</dbReference>
<keyword evidence="1 2" id="KW-0238">DNA-binding</keyword>
<reference evidence="4" key="1">
    <citation type="submission" date="2022-01" db="EMBL/GenBank/DDBJ databases">
        <title>Genome Sequence Resource for Two Populations of Ditylenchus destructor, the Migratory Endoparasitic Phytonematode.</title>
        <authorList>
            <person name="Zhang H."/>
            <person name="Lin R."/>
            <person name="Xie B."/>
        </authorList>
    </citation>
    <scope>NUCLEOTIDE SEQUENCE</scope>
    <source>
        <strain evidence="4">BazhouSP</strain>
    </source>
</reference>
<keyword evidence="5" id="KW-1185">Reference proteome</keyword>
<dbReference type="CDD" id="cd04496">
    <property type="entry name" value="SSB_OBF"/>
    <property type="match status" value="1"/>
</dbReference>
<dbReference type="Proteomes" id="UP001201812">
    <property type="component" value="Unassembled WGS sequence"/>
</dbReference>
<evidence type="ECO:0000313" key="4">
    <source>
        <dbReference type="EMBL" id="KAI1728939.1"/>
    </source>
</evidence>
<dbReference type="GO" id="GO:0003697">
    <property type="term" value="F:single-stranded DNA binding"/>
    <property type="evidence" value="ECO:0007669"/>
    <property type="project" value="InterPro"/>
</dbReference>
<evidence type="ECO:0000256" key="3">
    <source>
        <dbReference type="SAM" id="MobiDB-lite"/>
    </source>
</evidence>
<evidence type="ECO:0000313" key="5">
    <source>
        <dbReference type="Proteomes" id="UP001201812"/>
    </source>
</evidence>
<gene>
    <name evidence="4" type="ORF">DdX_01151</name>
</gene>
<protein>
    <submittedName>
        <fullName evidence="4">Single-strand binding protein family domain-containing protein</fullName>
    </submittedName>
</protein>
<name>A0AAD4NK16_9BILA</name>
<dbReference type="PROSITE" id="PS50935">
    <property type="entry name" value="SSB"/>
    <property type="match status" value="1"/>
</dbReference>
<dbReference type="InterPro" id="IPR000424">
    <property type="entry name" value="Primosome_PriB/ssb"/>
</dbReference>
<accession>A0AAD4NK16</accession>
<sequence>MISSLAGAKSLSRTVMGSRRLFSVSSTNLQSSFNDKDSTTDHGSASSQDRDLQPQRRSAFGLNRVELIGHLARDPRINTDKNGSEWCSFVLYTNTTFKRKDGTTNTQTQVHDVTVHGYQAEHVKNNIRKGARVFVLGSISYFEKELGETKVKGARINAERVLPIAKSTGSQQLTDFD</sequence>
<feature type="region of interest" description="Disordered" evidence="3">
    <location>
        <begin position="29"/>
        <end position="56"/>
    </location>
</feature>
<comment type="caution">
    <text evidence="4">The sequence shown here is derived from an EMBL/GenBank/DDBJ whole genome shotgun (WGS) entry which is preliminary data.</text>
</comment>
<evidence type="ECO:0000256" key="1">
    <source>
        <dbReference type="ARBA" id="ARBA00023125"/>
    </source>
</evidence>
<dbReference type="InterPro" id="IPR011344">
    <property type="entry name" value="ssDNA-bd"/>
</dbReference>
<dbReference type="NCBIfam" id="TIGR00621">
    <property type="entry name" value="ssb"/>
    <property type="match status" value="1"/>
</dbReference>
<dbReference type="Gene3D" id="2.40.50.140">
    <property type="entry name" value="Nucleic acid-binding proteins"/>
    <property type="match status" value="1"/>
</dbReference>
<organism evidence="4 5">
    <name type="scientific">Ditylenchus destructor</name>
    <dbReference type="NCBI Taxonomy" id="166010"/>
    <lineage>
        <taxon>Eukaryota</taxon>
        <taxon>Metazoa</taxon>
        <taxon>Ecdysozoa</taxon>
        <taxon>Nematoda</taxon>
        <taxon>Chromadorea</taxon>
        <taxon>Rhabditida</taxon>
        <taxon>Tylenchina</taxon>
        <taxon>Tylenchomorpha</taxon>
        <taxon>Sphaerularioidea</taxon>
        <taxon>Anguinidae</taxon>
        <taxon>Anguininae</taxon>
        <taxon>Ditylenchus</taxon>
    </lineage>
</organism>
<dbReference type="PANTHER" id="PTHR10302">
    <property type="entry name" value="SINGLE-STRANDED DNA-BINDING PROTEIN"/>
    <property type="match status" value="1"/>
</dbReference>
<dbReference type="Pfam" id="PF00436">
    <property type="entry name" value="SSB"/>
    <property type="match status" value="1"/>
</dbReference>
<dbReference type="GO" id="GO:0042645">
    <property type="term" value="C:mitochondrial nucleoid"/>
    <property type="evidence" value="ECO:0007669"/>
    <property type="project" value="TreeGrafter"/>
</dbReference>